<comment type="similarity">
    <text evidence="2">Belongs to the binding-protein-dependent transport system permease family. AraH/RbsC subfamily.</text>
</comment>
<comment type="caution">
    <text evidence="11">The sequence shown here is derived from an EMBL/GenBank/DDBJ whole genome shotgun (WGS) entry which is preliminary data.</text>
</comment>
<evidence type="ECO:0000256" key="9">
    <source>
        <dbReference type="SAM" id="MobiDB-lite"/>
    </source>
</evidence>
<dbReference type="CDD" id="cd06579">
    <property type="entry name" value="TM_PBP1_transp_AraH_like"/>
    <property type="match status" value="1"/>
</dbReference>
<feature type="transmembrane region" description="Helical" evidence="10">
    <location>
        <begin position="177"/>
        <end position="205"/>
    </location>
</feature>
<feature type="transmembrane region" description="Helical" evidence="10">
    <location>
        <begin position="315"/>
        <end position="335"/>
    </location>
</feature>
<evidence type="ECO:0000313" key="12">
    <source>
        <dbReference type="Proteomes" id="UP000281975"/>
    </source>
</evidence>
<evidence type="ECO:0000313" key="11">
    <source>
        <dbReference type="EMBL" id="RKR06783.1"/>
    </source>
</evidence>
<feature type="transmembrane region" description="Helical" evidence="10">
    <location>
        <begin position="40"/>
        <end position="61"/>
    </location>
</feature>
<feature type="region of interest" description="Disordered" evidence="9">
    <location>
        <begin position="1"/>
        <end position="25"/>
    </location>
</feature>
<keyword evidence="12" id="KW-1185">Reference proteome</keyword>
<feature type="transmembrane region" description="Helical" evidence="10">
    <location>
        <begin position="270"/>
        <end position="303"/>
    </location>
</feature>
<feature type="transmembrane region" description="Helical" evidence="10">
    <location>
        <begin position="108"/>
        <end position="130"/>
    </location>
</feature>
<name>A0A420WZM2_9GAMM</name>
<dbReference type="EMBL" id="RBIN01000002">
    <property type="protein sequence ID" value="RKR06783.1"/>
    <property type="molecule type" value="Genomic_DNA"/>
</dbReference>
<keyword evidence="6 10" id="KW-0812">Transmembrane</keyword>
<evidence type="ECO:0000256" key="1">
    <source>
        <dbReference type="ARBA" id="ARBA00004429"/>
    </source>
</evidence>
<feature type="transmembrane region" description="Helical" evidence="10">
    <location>
        <begin position="137"/>
        <end position="157"/>
    </location>
</feature>
<evidence type="ECO:0000256" key="6">
    <source>
        <dbReference type="ARBA" id="ARBA00022692"/>
    </source>
</evidence>
<evidence type="ECO:0000256" key="10">
    <source>
        <dbReference type="SAM" id="Phobius"/>
    </source>
</evidence>
<evidence type="ECO:0000256" key="4">
    <source>
        <dbReference type="ARBA" id="ARBA00022475"/>
    </source>
</evidence>
<accession>A0A420WZM2</accession>
<organism evidence="11 12">
    <name type="scientific">Kushneria sinocarnis</name>
    <dbReference type="NCBI Taxonomy" id="595502"/>
    <lineage>
        <taxon>Bacteria</taxon>
        <taxon>Pseudomonadati</taxon>
        <taxon>Pseudomonadota</taxon>
        <taxon>Gammaproteobacteria</taxon>
        <taxon>Oceanospirillales</taxon>
        <taxon>Halomonadaceae</taxon>
        <taxon>Kushneria</taxon>
    </lineage>
</organism>
<sequence length="344" mass="35674">MTQSNRHNAEGRVSEAPAAPAKRGSSLSRLGRNMAQWREASILLAAIVLVIYFQATSPAFLTLNNIGVLSQFATAVAIIAAGQVMVLICGELDLSVGQVYAITPFIMYFAQQAGLPLGVAIVLGLVVAALIGLVNGLITVGLGVSSFVTTLGMLFFIQGLTLTISGGFPVQPVAGEFWTAVLGGNVFGALLWMVAIALLFQFILFRTRWGLHTIATGGNPLGASQIGIRTGRVKIGNFMLCSMLGGFAGILDAFRIGSIDPLAGGTEIMFMAIASAVIGGTLLAGGSGTVIGALLGALVLAILKDGFTISGVSAYTFDMILGLAIVITMIMNVHLSRLRARGKT</sequence>
<keyword evidence="8 10" id="KW-0472">Membrane</keyword>
<protein>
    <submittedName>
        <fullName evidence="11">Monosaccharide ABC transporter membrane protein (CUT2 family)</fullName>
    </submittedName>
</protein>
<proteinExistence type="inferred from homology"/>
<dbReference type="AlphaFoldDB" id="A0A420WZM2"/>
<keyword evidence="4" id="KW-1003">Cell membrane</keyword>
<evidence type="ECO:0000256" key="3">
    <source>
        <dbReference type="ARBA" id="ARBA00022448"/>
    </source>
</evidence>
<reference evidence="11 12" key="1">
    <citation type="submission" date="2018-10" db="EMBL/GenBank/DDBJ databases">
        <title>Genomic Encyclopedia of Type Strains, Phase IV (KMG-IV): sequencing the most valuable type-strain genomes for metagenomic binning, comparative biology and taxonomic classification.</title>
        <authorList>
            <person name="Goeker M."/>
        </authorList>
    </citation>
    <scope>NUCLEOTIDE SEQUENCE [LARGE SCALE GENOMIC DNA]</scope>
    <source>
        <strain evidence="11 12">DSM 23229</strain>
    </source>
</reference>
<evidence type="ECO:0000256" key="5">
    <source>
        <dbReference type="ARBA" id="ARBA00022519"/>
    </source>
</evidence>
<feature type="transmembrane region" description="Helical" evidence="10">
    <location>
        <begin position="238"/>
        <end position="258"/>
    </location>
</feature>
<evidence type="ECO:0000256" key="8">
    <source>
        <dbReference type="ARBA" id="ARBA00023136"/>
    </source>
</evidence>
<evidence type="ECO:0000256" key="7">
    <source>
        <dbReference type="ARBA" id="ARBA00022989"/>
    </source>
</evidence>
<comment type="subcellular location">
    <subcellularLocation>
        <location evidence="1">Cell inner membrane</location>
        <topology evidence="1">Multi-pass membrane protein</topology>
    </subcellularLocation>
</comment>
<keyword evidence="3" id="KW-0813">Transport</keyword>
<dbReference type="RefSeq" id="WP_211327844.1">
    <property type="nucleotide sequence ID" value="NZ_RBIN01000002.1"/>
</dbReference>
<feature type="transmembrane region" description="Helical" evidence="10">
    <location>
        <begin position="68"/>
        <end position="88"/>
    </location>
</feature>
<dbReference type="GO" id="GO:0005886">
    <property type="term" value="C:plasma membrane"/>
    <property type="evidence" value="ECO:0007669"/>
    <property type="project" value="UniProtKB-SubCell"/>
</dbReference>
<keyword evidence="7 10" id="KW-1133">Transmembrane helix</keyword>
<gene>
    <name evidence="11" type="ORF">C7446_0781</name>
</gene>
<dbReference type="Proteomes" id="UP000281975">
    <property type="component" value="Unassembled WGS sequence"/>
</dbReference>
<evidence type="ECO:0000256" key="2">
    <source>
        <dbReference type="ARBA" id="ARBA00007942"/>
    </source>
</evidence>
<dbReference type="InterPro" id="IPR001851">
    <property type="entry name" value="ABC_transp_permease"/>
</dbReference>
<dbReference type="PANTHER" id="PTHR32196">
    <property type="entry name" value="ABC TRANSPORTER PERMEASE PROTEIN YPHD-RELATED-RELATED"/>
    <property type="match status" value="1"/>
</dbReference>
<dbReference type="PANTHER" id="PTHR32196:SF21">
    <property type="entry name" value="ABC TRANSPORTER PERMEASE PROTEIN YPHD-RELATED"/>
    <property type="match status" value="1"/>
</dbReference>
<dbReference type="GO" id="GO:0022857">
    <property type="term" value="F:transmembrane transporter activity"/>
    <property type="evidence" value="ECO:0007669"/>
    <property type="project" value="InterPro"/>
</dbReference>
<keyword evidence="5" id="KW-0997">Cell inner membrane</keyword>
<dbReference type="Pfam" id="PF02653">
    <property type="entry name" value="BPD_transp_2"/>
    <property type="match status" value="1"/>
</dbReference>